<feature type="compositionally biased region" description="Basic and acidic residues" evidence="1">
    <location>
        <begin position="20"/>
        <end position="47"/>
    </location>
</feature>
<proteinExistence type="predicted"/>
<dbReference type="AlphaFoldDB" id="A0A9I9CGH2"/>
<accession>A0A9I9CGH2</accession>
<evidence type="ECO:0000313" key="2">
    <source>
        <dbReference type="EnsemblPlants" id="MELO3C003254.2.1"/>
    </source>
</evidence>
<organism evidence="2">
    <name type="scientific">Cucumis melo</name>
    <name type="common">Muskmelon</name>
    <dbReference type="NCBI Taxonomy" id="3656"/>
    <lineage>
        <taxon>Eukaryota</taxon>
        <taxon>Viridiplantae</taxon>
        <taxon>Streptophyta</taxon>
        <taxon>Embryophyta</taxon>
        <taxon>Tracheophyta</taxon>
        <taxon>Spermatophyta</taxon>
        <taxon>Magnoliopsida</taxon>
        <taxon>eudicotyledons</taxon>
        <taxon>Gunneridae</taxon>
        <taxon>Pentapetalae</taxon>
        <taxon>rosids</taxon>
        <taxon>fabids</taxon>
        <taxon>Cucurbitales</taxon>
        <taxon>Cucurbitaceae</taxon>
        <taxon>Benincaseae</taxon>
        <taxon>Cucumis</taxon>
    </lineage>
</organism>
<name>A0A9I9CGH2_CUCME</name>
<sequence length="91" mass="9495">MKGFPERDVGVVEEEEVAGVEEHGGDRGGERRSGADEEARVVGESEKAGSGNGFVWISRTNKGVGLDMDDEEVVKGSMGIGISDGGSEKVV</sequence>
<protein>
    <submittedName>
        <fullName evidence="2">Uncharacterized protein</fullName>
    </submittedName>
</protein>
<dbReference type="EnsemblPlants" id="MELO3C003254.2.1">
    <property type="protein sequence ID" value="MELO3C003254.2.1"/>
    <property type="gene ID" value="MELO3C003254.2"/>
</dbReference>
<dbReference type="Gramene" id="MELO3C003254.2.1">
    <property type="protein sequence ID" value="MELO3C003254.2.1"/>
    <property type="gene ID" value="MELO3C003254.2"/>
</dbReference>
<reference evidence="2" key="1">
    <citation type="submission" date="2023-03" db="UniProtKB">
        <authorList>
            <consortium name="EnsemblPlants"/>
        </authorList>
    </citation>
    <scope>IDENTIFICATION</scope>
</reference>
<feature type="compositionally biased region" description="Basic and acidic residues" evidence="1">
    <location>
        <begin position="1"/>
        <end position="10"/>
    </location>
</feature>
<feature type="region of interest" description="Disordered" evidence="1">
    <location>
        <begin position="1"/>
        <end position="54"/>
    </location>
</feature>
<evidence type="ECO:0000256" key="1">
    <source>
        <dbReference type="SAM" id="MobiDB-lite"/>
    </source>
</evidence>